<evidence type="ECO:0000256" key="3">
    <source>
        <dbReference type="ARBA" id="ARBA00023015"/>
    </source>
</evidence>
<comment type="subcellular location">
    <subcellularLocation>
        <location evidence="1">Nucleus</location>
    </subcellularLocation>
</comment>
<dbReference type="PROSITE" id="PS50048">
    <property type="entry name" value="ZN2_CY6_FUNGAL_2"/>
    <property type="match status" value="1"/>
</dbReference>
<keyword evidence="6" id="KW-0539">Nucleus</keyword>
<name>A0A0D1WTW2_9EURO</name>
<dbReference type="SUPFAM" id="SSF57701">
    <property type="entry name" value="Zn2/Cys6 DNA-binding domain"/>
    <property type="match status" value="1"/>
</dbReference>
<dbReference type="CDD" id="cd12148">
    <property type="entry name" value="fungal_TF_MHR"/>
    <property type="match status" value="1"/>
</dbReference>
<accession>A0A0D1WTW2</accession>
<keyword evidence="3" id="KW-0805">Transcription regulation</keyword>
<proteinExistence type="predicted"/>
<dbReference type="InterPro" id="IPR001138">
    <property type="entry name" value="Zn2Cys6_DnaBD"/>
</dbReference>
<keyword evidence="2" id="KW-0479">Metal-binding</keyword>
<dbReference type="Proteomes" id="UP000053599">
    <property type="component" value="Unassembled WGS sequence"/>
</dbReference>
<keyword evidence="5" id="KW-0804">Transcription</keyword>
<feature type="transmembrane region" description="Helical" evidence="8">
    <location>
        <begin position="229"/>
        <end position="249"/>
    </location>
</feature>
<dbReference type="EMBL" id="KN846953">
    <property type="protein sequence ID" value="KIV78556.1"/>
    <property type="molecule type" value="Genomic_DNA"/>
</dbReference>
<dbReference type="GO" id="GO:0000981">
    <property type="term" value="F:DNA-binding transcription factor activity, RNA polymerase II-specific"/>
    <property type="evidence" value="ECO:0007669"/>
    <property type="project" value="InterPro"/>
</dbReference>
<dbReference type="STRING" id="1016849.A0A0D1WTW2"/>
<dbReference type="GO" id="GO:0008270">
    <property type="term" value="F:zinc ion binding"/>
    <property type="evidence" value="ECO:0007669"/>
    <property type="project" value="InterPro"/>
</dbReference>
<dbReference type="PANTHER" id="PTHR31001">
    <property type="entry name" value="UNCHARACTERIZED TRANSCRIPTIONAL REGULATORY PROTEIN"/>
    <property type="match status" value="1"/>
</dbReference>
<dbReference type="HOGENOM" id="CLU_018186_0_0_1"/>
<keyword evidence="8" id="KW-0812">Transmembrane</keyword>
<dbReference type="InterPro" id="IPR036864">
    <property type="entry name" value="Zn2-C6_fun-type_DNA-bd_sf"/>
</dbReference>
<dbReference type="Pfam" id="PF04082">
    <property type="entry name" value="Fungal_trans"/>
    <property type="match status" value="1"/>
</dbReference>
<reference evidence="10 11" key="1">
    <citation type="submission" date="2015-01" db="EMBL/GenBank/DDBJ databases">
        <title>The Genome Sequence of Exophiala sideris CBS121828.</title>
        <authorList>
            <consortium name="The Broad Institute Genomics Platform"/>
            <person name="Cuomo C."/>
            <person name="de Hoog S."/>
            <person name="Gorbushina A."/>
            <person name="Stielow B."/>
            <person name="Teixiera M."/>
            <person name="Abouelleil A."/>
            <person name="Chapman S.B."/>
            <person name="Priest M."/>
            <person name="Young S.K."/>
            <person name="Wortman J."/>
            <person name="Nusbaum C."/>
            <person name="Birren B."/>
        </authorList>
    </citation>
    <scope>NUCLEOTIDE SEQUENCE [LARGE SCALE GENOMIC DNA]</scope>
    <source>
        <strain evidence="10 11">CBS 121828</strain>
    </source>
</reference>
<keyword evidence="4" id="KW-0238">DNA-binding</keyword>
<dbReference type="PROSITE" id="PS00463">
    <property type="entry name" value="ZN2_CY6_FUNGAL_1"/>
    <property type="match status" value="1"/>
</dbReference>
<dbReference type="GO" id="GO:0005634">
    <property type="term" value="C:nucleus"/>
    <property type="evidence" value="ECO:0007669"/>
    <property type="project" value="UniProtKB-SubCell"/>
</dbReference>
<feature type="compositionally biased region" description="Polar residues" evidence="7">
    <location>
        <begin position="64"/>
        <end position="75"/>
    </location>
</feature>
<keyword evidence="8" id="KW-1133">Transmembrane helix</keyword>
<evidence type="ECO:0000313" key="10">
    <source>
        <dbReference type="EMBL" id="KIV78556.1"/>
    </source>
</evidence>
<dbReference type="AlphaFoldDB" id="A0A0D1WTW2"/>
<dbReference type="GO" id="GO:0003677">
    <property type="term" value="F:DNA binding"/>
    <property type="evidence" value="ECO:0007669"/>
    <property type="project" value="UniProtKB-KW"/>
</dbReference>
<evidence type="ECO:0000259" key="9">
    <source>
        <dbReference type="PROSITE" id="PS50048"/>
    </source>
</evidence>
<keyword evidence="8" id="KW-0472">Membrane</keyword>
<evidence type="ECO:0000256" key="6">
    <source>
        <dbReference type="ARBA" id="ARBA00023242"/>
    </source>
</evidence>
<feature type="region of interest" description="Disordered" evidence="7">
    <location>
        <begin position="53"/>
        <end position="75"/>
    </location>
</feature>
<organism evidence="10 11">
    <name type="scientific">Exophiala sideris</name>
    <dbReference type="NCBI Taxonomy" id="1016849"/>
    <lineage>
        <taxon>Eukaryota</taxon>
        <taxon>Fungi</taxon>
        <taxon>Dikarya</taxon>
        <taxon>Ascomycota</taxon>
        <taxon>Pezizomycotina</taxon>
        <taxon>Eurotiomycetes</taxon>
        <taxon>Chaetothyriomycetidae</taxon>
        <taxon>Chaetothyriales</taxon>
        <taxon>Herpotrichiellaceae</taxon>
        <taxon>Exophiala</taxon>
    </lineage>
</organism>
<dbReference type="Gene3D" id="4.10.240.10">
    <property type="entry name" value="Zn(2)-C6 fungal-type DNA-binding domain"/>
    <property type="match status" value="1"/>
</dbReference>
<dbReference type="InterPro" id="IPR007219">
    <property type="entry name" value="XnlR_reg_dom"/>
</dbReference>
<feature type="domain" description="Zn(2)-C6 fungal-type" evidence="9">
    <location>
        <begin position="12"/>
        <end position="44"/>
    </location>
</feature>
<dbReference type="SMART" id="SM00066">
    <property type="entry name" value="GAL4"/>
    <property type="match status" value="1"/>
</dbReference>
<evidence type="ECO:0000313" key="11">
    <source>
        <dbReference type="Proteomes" id="UP000053599"/>
    </source>
</evidence>
<dbReference type="OrthoDB" id="2406834at2759"/>
<dbReference type="GO" id="GO:0006351">
    <property type="term" value="P:DNA-templated transcription"/>
    <property type="evidence" value="ECO:0007669"/>
    <property type="project" value="InterPro"/>
</dbReference>
<evidence type="ECO:0000256" key="5">
    <source>
        <dbReference type="ARBA" id="ARBA00023163"/>
    </source>
</evidence>
<dbReference type="Pfam" id="PF00172">
    <property type="entry name" value="Zn_clus"/>
    <property type="match status" value="1"/>
</dbReference>
<evidence type="ECO:0000256" key="2">
    <source>
        <dbReference type="ARBA" id="ARBA00022723"/>
    </source>
</evidence>
<evidence type="ECO:0000256" key="1">
    <source>
        <dbReference type="ARBA" id="ARBA00004123"/>
    </source>
</evidence>
<dbReference type="PANTHER" id="PTHR31001:SF40">
    <property type="entry name" value="ZN(II)2CYS6 TRANSCRIPTION FACTOR (EUROFUNG)"/>
    <property type="match status" value="1"/>
</dbReference>
<dbReference type="InterPro" id="IPR050613">
    <property type="entry name" value="Sec_Metabolite_Reg"/>
</dbReference>
<sequence length="693" mass="77599">MSSVRKQRKPVSCEACRSRKIRCPRDGPPCSTCIRRGLVRQCAYADENAVRSHMPVSLPPRPLQRSTTLSSTGTQPENLIERLEKLEQLFHNQWSPSKASSMPTVVNQTSPPFAGDANVAEIAVNLQGKLCVTDPSHVQFIPNASGYPPSLDHGTQASIQGVMVGSSGPYPLGPEDLSVLNGMLQKLPPGQLCSELKDIYFTSFAPLFHILHDPTFAKQYKSFETNPEAVSLSWLALLFAILGTAVIALDSSNHILNDLSRKQTFPEKVADLSARYRQAALECLNADHYMWRYNLSNLQALVILIYGVNHSHGHSWGLLGVAYNTALAIGCHVEPSSFHLSVVECEERRRCWSCLMMLYTLQNASLGNIGSRHNSLPSCTGPPADINDDEIEQCFNMSSPAPDRATQMSYVLLKFRVYEICSEICQAVMSKASSSIEQIFHIDRSITQEQSNWDRKYKSRSPCSVNDVHQRLHLNVLYSTSYHLTLLLHQNVWTNQSQGEALRDWSRKRVSEGARKLLDLHADFAKASDLAPFRWYLRGIGSFHAFHAAVVLFTLSKRETSSALYADMFGCLRRCLGIFESLSDVSRICNKAAPVLRSLLSSFPMGCTPHENRSIASTIEESQQHNYGLQQLSLEPFIPPKADNMYGTDINMTSFESMYGQFNSQQWLTPSAMPWDNWDQLLEGYNENMLDGM</sequence>
<evidence type="ECO:0000256" key="7">
    <source>
        <dbReference type="SAM" id="MobiDB-lite"/>
    </source>
</evidence>
<dbReference type="CDD" id="cd00067">
    <property type="entry name" value="GAL4"/>
    <property type="match status" value="1"/>
</dbReference>
<gene>
    <name evidence="10" type="ORF">PV11_06201</name>
</gene>
<protein>
    <recommendedName>
        <fullName evidence="9">Zn(2)-C6 fungal-type domain-containing protein</fullName>
    </recommendedName>
</protein>
<evidence type="ECO:0000256" key="8">
    <source>
        <dbReference type="SAM" id="Phobius"/>
    </source>
</evidence>
<evidence type="ECO:0000256" key="4">
    <source>
        <dbReference type="ARBA" id="ARBA00023125"/>
    </source>
</evidence>